<sequence>MLSDSCSITNGDEGERVGSRFVNAEGTRHGNWVQYSQSAYLSFIHRILLFDPKRRYFQVCDLNPSSFQAGNKALLLKSKLEAKNEGGEKDDAKGAMMRAQEIAAERARVIAAYRMLKKSRRN</sequence>
<dbReference type="EMBL" id="JPKZ01018649">
    <property type="protein sequence ID" value="KHN71848.1"/>
    <property type="molecule type" value="Genomic_DNA"/>
</dbReference>
<protein>
    <submittedName>
        <fullName evidence="1">Uncharacterized protein</fullName>
    </submittedName>
</protein>
<organism evidence="1 2">
    <name type="scientific">Toxocara canis</name>
    <name type="common">Canine roundworm</name>
    <dbReference type="NCBI Taxonomy" id="6265"/>
    <lineage>
        <taxon>Eukaryota</taxon>
        <taxon>Metazoa</taxon>
        <taxon>Ecdysozoa</taxon>
        <taxon>Nematoda</taxon>
        <taxon>Chromadorea</taxon>
        <taxon>Rhabditida</taxon>
        <taxon>Spirurina</taxon>
        <taxon>Ascaridomorpha</taxon>
        <taxon>Ascaridoidea</taxon>
        <taxon>Toxocaridae</taxon>
        <taxon>Toxocara</taxon>
    </lineage>
</organism>
<dbReference type="Proteomes" id="UP000031036">
    <property type="component" value="Unassembled WGS sequence"/>
</dbReference>
<evidence type="ECO:0000313" key="2">
    <source>
        <dbReference type="Proteomes" id="UP000031036"/>
    </source>
</evidence>
<proteinExistence type="predicted"/>
<name>A0A0B2UR49_TOXCA</name>
<evidence type="ECO:0000313" key="1">
    <source>
        <dbReference type="EMBL" id="KHN71848.1"/>
    </source>
</evidence>
<comment type="caution">
    <text evidence="1">The sequence shown here is derived from an EMBL/GenBank/DDBJ whole genome shotgun (WGS) entry which is preliminary data.</text>
</comment>
<reference evidence="1 2" key="1">
    <citation type="submission" date="2014-11" db="EMBL/GenBank/DDBJ databases">
        <title>Genetic blueprint of the zoonotic pathogen Toxocara canis.</title>
        <authorList>
            <person name="Zhu X.-Q."/>
            <person name="Korhonen P.K."/>
            <person name="Cai H."/>
            <person name="Young N.D."/>
            <person name="Nejsum P."/>
            <person name="von Samson-Himmelstjerna G."/>
            <person name="Boag P.R."/>
            <person name="Tan P."/>
            <person name="Li Q."/>
            <person name="Min J."/>
            <person name="Yang Y."/>
            <person name="Wang X."/>
            <person name="Fang X."/>
            <person name="Hall R.S."/>
            <person name="Hofmann A."/>
            <person name="Sternberg P.W."/>
            <person name="Jex A.R."/>
            <person name="Gasser R.B."/>
        </authorList>
    </citation>
    <scope>NUCLEOTIDE SEQUENCE [LARGE SCALE GENOMIC DNA]</scope>
    <source>
        <strain evidence="1">PN_DK_2014</strain>
    </source>
</reference>
<keyword evidence="2" id="KW-1185">Reference proteome</keyword>
<gene>
    <name evidence="1" type="ORF">Tcan_00947</name>
</gene>
<dbReference type="AlphaFoldDB" id="A0A0B2UR49"/>
<feature type="non-terminal residue" evidence="1">
    <location>
        <position position="122"/>
    </location>
</feature>
<accession>A0A0B2UR49</accession>